<organism evidence="2">
    <name type="scientific">Culex pipiens</name>
    <name type="common">House mosquito</name>
    <dbReference type="NCBI Taxonomy" id="7175"/>
    <lineage>
        <taxon>Eukaryota</taxon>
        <taxon>Metazoa</taxon>
        <taxon>Ecdysozoa</taxon>
        <taxon>Arthropoda</taxon>
        <taxon>Hexapoda</taxon>
        <taxon>Insecta</taxon>
        <taxon>Pterygota</taxon>
        <taxon>Neoptera</taxon>
        <taxon>Endopterygota</taxon>
        <taxon>Diptera</taxon>
        <taxon>Nematocera</taxon>
        <taxon>Culicoidea</taxon>
        <taxon>Culicidae</taxon>
        <taxon>Culicinae</taxon>
        <taxon>Culicini</taxon>
        <taxon>Culex</taxon>
        <taxon>Culex</taxon>
    </lineage>
</organism>
<evidence type="ECO:0000256" key="1">
    <source>
        <dbReference type="SAM" id="MobiDB-lite"/>
    </source>
</evidence>
<feature type="region of interest" description="Disordered" evidence="1">
    <location>
        <begin position="1"/>
        <end position="38"/>
    </location>
</feature>
<evidence type="ECO:0000313" key="2">
    <source>
        <dbReference type="EMBL" id="CAG6494811.1"/>
    </source>
</evidence>
<sequence>MRTKIRSSLSWRKRLSPRHSHRRSATTQRLYLRREAETKTPTTSCRCCCSMRSKARTVPRPTPSRGWPTRAIRATIAATTRKRSTTPRCPRWKSWTRTRTGTMCRR</sequence>
<dbReference type="AlphaFoldDB" id="A0A8D8CQ47"/>
<feature type="compositionally biased region" description="Polar residues" evidence="1">
    <location>
        <begin position="97"/>
        <end position="106"/>
    </location>
</feature>
<name>A0A8D8CQ47_CULPI</name>
<feature type="region of interest" description="Disordered" evidence="1">
    <location>
        <begin position="79"/>
        <end position="106"/>
    </location>
</feature>
<feature type="compositionally biased region" description="Basic residues" evidence="1">
    <location>
        <begin position="1"/>
        <end position="24"/>
    </location>
</feature>
<dbReference type="EMBL" id="HBUE01126010">
    <property type="protein sequence ID" value="CAG6494811.1"/>
    <property type="molecule type" value="Transcribed_RNA"/>
</dbReference>
<accession>A0A8D8CQ47</accession>
<proteinExistence type="predicted"/>
<feature type="compositionally biased region" description="Basic residues" evidence="1">
    <location>
        <begin position="80"/>
        <end position="96"/>
    </location>
</feature>
<protein>
    <submittedName>
        <fullName evidence="2">(northern house mosquito) hypothetical protein</fullName>
    </submittedName>
</protein>
<reference evidence="2" key="1">
    <citation type="submission" date="2021-05" db="EMBL/GenBank/DDBJ databases">
        <authorList>
            <person name="Alioto T."/>
            <person name="Alioto T."/>
            <person name="Gomez Garrido J."/>
        </authorList>
    </citation>
    <scope>NUCLEOTIDE SEQUENCE</scope>
</reference>